<evidence type="ECO:0000256" key="2">
    <source>
        <dbReference type="ARBA" id="ARBA00022737"/>
    </source>
</evidence>
<feature type="region of interest" description="Disordered" evidence="4">
    <location>
        <begin position="1974"/>
        <end position="1994"/>
    </location>
</feature>
<dbReference type="Pfam" id="PF25023">
    <property type="entry name" value="TEN_YD-shell"/>
    <property type="match status" value="3"/>
</dbReference>
<evidence type="ECO:0000256" key="1">
    <source>
        <dbReference type="ARBA" id="ARBA00022729"/>
    </source>
</evidence>
<feature type="region of interest" description="Disordered" evidence="4">
    <location>
        <begin position="195"/>
        <end position="221"/>
    </location>
</feature>
<feature type="signal peptide" evidence="5">
    <location>
        <begin position="1"/>
        <end position="26"/>
    </location>
</feature>
<dbReference type="EMBL" id="SHKY01000001">
    <property type="protein sequence ID" value="RZU50762.1"/>
    <property type="molecule type" value="Genomic_DNA"/>
</dbReference>
<dbReference type="Pfam" id="PF13385">
    <property type="entry name" value="Laminin_G_3"/>
    <property type="match status" value="3"/>
</dbReference>
<evidence type="ECO:0000256" key="5">
    <source>
        <dbReference type="SAM" id="SignalP"/>
    </source>
</evidence>
<dbReference type="PROSITE" id="PS50025">
    <property type="entry name" value="LAM_G_DOMAIN"/>
    <property type="match status" value="1"/>
</dbReference>
<organism evidence="7 8">
    <name type="scientific">Krasilnikovia cinnamomea</name>
    <dbReference type="NCBI Taxonomy" id="349313"/>
    <lineage>
        <taxon>Bacteria</taxon>
        <taxon>Bacillati</taxon>
        <taxon>Actinomycetota</taxon>
        <taxon>Actinomycetes</taxon>
        <taxon>Micromonosporales</taxon>
        <taxon>Micromonosporaceae</taxon>
        <taxon>Krasilnikovia</taxon>
    </lineage>
</organism>
<dbReference type="InterPro" id="IPR045351">
    <property type="entry name" value="DUF6531"/>
</dbReference>
<dbReference type="InterPro" id="IPR001791">
    <property type="entry name" value="Laminin_G"/>
</dbReference>
<evidence type="ECO:0000259" key="6">
    <source>
        <dbReference type="PROSITE" id="PS50025"/>
    </source>
</evidence>
<gene>
    <name evidence="7" type="ORF">EV385_2545</name>
</gene>
<dbReference type="Gene3D" id="2.180.10.10">
    <property type="entry name" value="RHS repeat-associated core"/>
    <property type="match status" value="4"/>
</dbReference>
<dbReference type="Pfam" id="PF05593">
    <property type="entry name" value="RHS_repeat"/>
    <property type="match status" value="6"/>
</dbReference>
<feature type="chain" id="PRO_5038459311" evidence="5">
    <location>
        <begin position="27"/>
        <end position="3615"/>
    </location>
</feature>
<dbReference type="SMART" id="SM00282">
    <property type="entry name" value="LamG"/>
    <property type="match status" value="2"/>
</dbReference>
<sequence length="3615" mass="381366">MRRAAGKIAVATAVVFGLTVAAPVGAVRDPELPVSWLWSWVSQRPAWAKPDPVVPQQKRGPGGSDRPATTADTTAQGGAGRAPKPAPGTLDSYQPYDPNRGRKVTPDADLGFDAKTSERDEDKSTARSDVFDNADGSVTAKTYTGPVNFRGKDGTFQPIDADLEKRADGRLHMAANSLDASLAAKVPVVKAPVEAPGQEPGQVAPSTAPSAPADAPAKAPDAGKQLATLKLPTGESVGYTLDGAAPVTPTVDGNTATYPGILPQTDLELQTFDSGIKETFILRSKDAPSSWTFPLALKGLTPRLAGDGSIELRNADGKAVAWFPKGWMQDSKVDPRSGAPAESGGVTYQLSERDGVPVLHVEADRAWLDDPARVYPVRVDPTATTGTTGDVYVDNDNSTTNQNGDNLPVGTYNGGTVKARSFIHFDEFDDDGFKGKRITKAVLKLFLSWTYSCTVDRAFDVRASTESWTVAGLTNGGWDGPAYSGSIGSLTVTDPGAACTNTGGNRSQGKWVSVNLNPATIDGWSKGNPNYGLALTASESDSNAWKRFTSANYNSGSHKPVLELTYATNVAPQVDVRYPGNNSVVNTLTPELLVKGHDSDNWPAQGLSYVYTVLSADGKTTIATSPAVAGTWTVPAGKLAWNTTYLYTVKAYDKVTYSTATPAYAFTTAVPQPTLTSDLAQNGGKGFDASTGNYTTSATDANVATVGPSLAITRSYNSLDPRRDNAFGTGWSSILDTRATRITDTANSVQSVRITYPTGEEVAFGRNSNGTFTPPSGRFSTLTEQSSGGTVTGYTLTDKDATVYTFGRALTGGKVFRLTSIKDANNRALTVAYDAAGNPTTLTSASGRTLKMGWETPAGATAPHVSWVATDPTKPGDWDTANTWSYGYTEDRLTKVCQPDNWSQCWTYDYDTTSQYANAVLNVGPESYWPLGDAAGSVAAKSVVLSNAGMDNARYNFTTSGHPGPLAGGTATATGFNGTSSFVQLPSGLVADGQYQSVSMWFNTTTPGGVLFSYNGDPLSKGTTTGNYTPALYIDKNGKLRGELYIGNAAAAMQSNTVVTDGKWHHVVLAGEGDSQTMYIDGVAKATLAGTIKRAVANVTETVNIGGGYVGGLWPDHVNTGASPAKATYFKGSISDVAFFNSTLDASTVATLNASGRTAQPVLSKVTRPSGGVTATVGYDKVTGKVSTVVDENGGTWRLANPTVAGSSLVYAAAVLGAKPKDYWRLGDTDVTDAVNEVAGGQATYNSVTLNTAGKFGDTPAASFNGTSSYLELPAEDVPTTGPNTIEMWFKLPAGNTKGGVLFGYQVDAIDEAATSGWTPALYVGTDGKLRGGLWTGSAATPMTAPTAVNDGKWHHVALTATTNAQALYLDGAVAAVKSGTVIATEATHAYVGAGRWAGGWPGRTTDTGWWPGQISDVAFYDSALNGDQVKNHVDTVKQTAPVAMTMVSGVATAIPMPVSQVAVTTPTGGQQVSSYDLVNGNRIVAQSDVLGNTTMYGYDVGGFASMVYDPNGALTQTLQDARGNTKQSITCQDQSANKCSSVYFTYFPDATSTNLAPNPKNDALLTVRDGRSASATDDTYLTSNTYDDQGNLTTVTDPLKRVTRTVYTDANSVAADGGTPPAGLPTKVTTPGGATQTVTYFKSGDVAQVTEPNGKITKFTYDGLGQVLTETEISGAYPQGLVSTTTYDRMGRKVTETDPAVTNRVTGAVHTRVSTTVYDVDGNPVEERTEDATGGDAARVEKHGYNQYGQEVSSTTPGGATTTFTYDAAGRLVDQTGPDGVVTHSEYDAEGNLLSTTLRGYTGDPNNPSDARDLVLERNSYDPAGRLATVTDAMGWTTTHQYTDNGLEAKVFRTDGTQTHVIEENTYDAAGNLIREVTNNGATTVEHVFDAVNRETSTVADPAGLKRSTSVSYDADDRAVATTQKDASGTVMAKAEALYDVAGRMLAQTTYLTNSGGASPVGRWKLADGAGLKAADSAGNSPATAGSGVSWSDERGGSAVFAGTDAMTTPGAVVDTRRDFSVSAWVKLADTDRLHRAVSGGGGEQQSPFDLAYDKESNRWRFKILHGDVADSAGTLALSTTVPAAGRWTHLTGTYDASAGTAKLYVDGNLEATANGRAFGTAASMVLGAGMWNGDLGSRLKGGLSDVQVYQQALSATEVADVTSGAAPSAERKISRTSYTYDADDNVVSATDPNGNTSYTAYDEDNNVVKTTAPAALSETGTSGSVLANAVAWTGYNTFGEVTDSKDANGNWSLTYYDADGRPTLQRMPAYTPPGSSTPITPETISRYNASGQLETVTDPNGGITRFEYDQLDRLSKQTAVDGGVTTYAYDLAGDVLSVTDATGAVSTSTYDYLGRQLTSTDLIRQDNTAATTRYSYGFGGWLSETTSPTGVKQSTTYSPLGETLTVKDGANNVTTLTYDGAGQVVRSTLPDNTYTTTSYDLAGRATKSAAYNAAGTLLQDSSTEYDAAGNVVATIDGRKTRTTFDYDATGMLVRERQPISASDAIETTFGYDLEGNRTRFTDGRGNAFFTTYNAWGLRESQIEPSTPAHPDPADRTFTVVYDKTGRPVKQLLPGGVSVTNTYDAMGLLTKQSGAGAEVDTADRSFEYDKSGRLTKFSGDQGTNTIAYDDRDLPTSITGPSGNSSFTYNPDGAIASRTDAAGTTSFRYDTAGRLDKLTNTAKGVDQTYSYNKLSAVTKIAHGTGNSRNFSYDDLHRLTSDELKTGSGASIAKIEYGWNANGDLTSKKTSNFGGTTTTNTYDYDLADRLTSWNNGTATTVYSYDRSGNRIQNGGKQFTYDARNRLLTGDNANYSYTPRGTLRAVNGVETKTDAFGQVITQGIAGGGAQNYRYDAFGRAIRDGFSYTGLDNDLAADGEATYIRGTANEVIAETSGATTRYAWTDIHDDIVGQFTATGTTLDASVVYDPLGKVIASAGAMIGNLGYQSEWTDQTTNRVNMAARWYNTATGQFDTRDTANNNPVPDSVNANRYQYGDANPLTVTDPTGHWGVPSWMKSAARTVTSTVSSGWNSASSAVSSAWNTGYSYARATYNYGASKVKSVYKAGVKKIKKVYHKAKRVYNKVKKAVKKHVRQWASKAKRFYKKAVRAIKKHTPKWVKKAYNKAKNFVKKTAKAFKQAAKKTLSAAKRVVKKTVSVVKDAAKATKKWVVENKDTLLEVAAIGGAILAGMACTAVTAGAGAIACMVGAGALINLAKDSAQGDIHSLGDALGSMGTGALSGLAGGAGGMIASKVGTMVAGKVGTGLVGRLATEATENGVDEVFNQAITTGRVDLKSAAMGVIPGMSAFNRKSQGGGGLQSAAGLGLVSSGGGGGGCSRRSAGIHSFDPDTRVLMGDWSKRPIKDVKAGDLVMAAAPTSGTPTPKMVEVTHLNTDHEFSDVTVKDRNGRGSVLNTTQNHPFWNATDKKWSYARDLKPGDELKVAGRGKVRVSKVKNFAGTKEMHDLTVADIHTYYVIAGTKPVLVHNNDPAFANRACDVPRLERSAQRINRALDPIAQSQRDTVVMSTQDGPDLVASGVRDVDPRQRAELGGSELEARLPGQHAEVTANERAKDLGLRPRALSSYPHAICPACRQYLEEEGYRITDDGMSAVMRTFRGK</sequence>
<dbReference type="PANTHER" id="PTHR32305:SF15">
    <property type="entry name" value="PROTEIN RHSA-RELATED"/>
    <property type="match status" value="1"/>
</dbReference>
<dbReference type="Pfam" id="PF07591">
    <property type="entry name" value="PT-HINT"/>
    <property type="match status" value="1"/>
</dbReference>
<dbReference type="PANTHER" id="PTHR32305">
    <property type="match status" value="1"/>
</dbReference>
<keyword evidence="1 5" id="KW-0732">Signal</keyword>
<reference evidence="7 8" key="1">
    <citation type="submission" date="2019-02" db="EMBL/GenBank/DDBJ databases">
        <title>Sequencing the genomes of 1000 actinobacteria strains.</title>
        <authorList>
            <person name="Klenk H.-P."/>
        </authorList>
    </citation>
    <scope>NUCLEOTIDE SEQUENCE [LARGE SCALE GENOMIC DNA]</scope>
    <source>
        <strain evidence="7 8">DSM 45162</strain>
    </source>
</reference>
<dbReference type="Pfam" id="PF20148">
    <property type="entry name" value="DUF6531"/>
    <property type="match status" value="1"/>
</dbReference>
<dbReference type="InterPro" id="IPR050708">
    <property type="entry name" value="T6SS_VgrG/RHS"/>
</dbReference>
<dbReference type="InterPro" id="IPR031325">
    <property type="entry name" value="RHS_repeat"/>
</dbReference>
<dbReference type="SMART" id="SM00306">
    <property type="entry name" value="HintN"/>
    <property type="match status" value="1"/>
</dbReference>
<dbReference type="Gene3D" id="3.90.930.1">
    <property type="match status" value="1"/>
</dbReference>
<comment type="caution">
    <text evidence="7">The sequence shown here is derived from an EMBL/GenBank/DDBJ whole genome shotgun (WGS) entry which is preliminary data.</text>
</comment>
<accession>A0A4Q7ZIT2</accession>
<dbReference type="Gene3D" id="2.60.120.200">
    <property type="match status" value="3"/>
</dbReference>
<dbReference type="NCBIfam" id="TIGR01643">
    <property type="entry name" value="YD_repeat_2x"/>
    <property type="match status" value="8"/>
</dbReference>
<dbReference type="InterPro" id="IPR006530">
    <property type="entry name" value="YD"/>
</dbReference>
<dbReference type="InterPro" id="IPR022385">
    <property type="entry name" value="Rhs_assc_core"/>
</dbReference>
<proteinExistence type="predicted"/>
<feature type="region of interest" description="Disordered" evidence="4">
    <location>
        <begin position="47"/>
        <end position="131"/>
    </location>
</feature>
<keyword evidence="2" id="KW-0677">Repeat</keyword>
<protein>
    <submittedName>
        <fullName evidence="7">RHS repeat-associated protein</fullName>
    </submittedName>
</protein>
<evidence type="ECO:0000313" key="7">
    <source>
        <dbReference type="EMBL" id="RZU50762.1"/>
    </source>
</evidence>
<dbReference type="Proteomes" id="UP000292564">
    <property type="component" value="Unassembled WGS sequence"/>
</dbReference>
<name>A0A4Q7ZIT2_9ACTN</name>
<keyword evidence="8" id="KW-1185">Reference proteome</keyword>
<dbReference type="CDD" id="cd00081">
    <property type="entry name" value="Hint"/>
    <property type="match status" value="1"/>
</dbReference>
<dbReference type="SUPFAM" id="SSF51294">
    <property type="entry name" value="Hedgehog/intein (Hint) domain"/>
    <property type="match status" value="1"/>
</dbReference>
<dbReference type="NCBIfam" id="TIGR03696">
    <property type="entry name" value="Rhs_assc_core"/>
    <property type="match status" value="1"/>
</dbReference>
<dbReference type="CDD" id="cd00110">
    <property type="entry name" value="LamG"/>
    <property type="match status" value="2"/>
</dbReference>
<feature type="domain" description="Laminin G" evidence="6">
    <location>
        <begin position="972"/>
        <end position="1162"/>
    </location>
</feature>
<evidence type="ECO:0000313" key="8">
    <source>
        <dbReference type="Proteomes" id="UP000292564"/>
    </source>
</evidence>
<evidence type="ECO:0000256" key="4">
    <source>
        <dbReference type="SAM" id="MobiDB-lite"/>
    </source>
</evidence>
<dbReference type="SMART" id="SM00560">
    <property type="entry name" value="LamGL"/>
    <property type="match status" value="1"/>
</dbReference>
<dbReference type="InterPro" id="IPR036844">
    <property type="entry name" value="Hint_dom_sf"/>
</dbReference>
<feature type="region of interest" description="Disordered" evidence="4">
    <location>
        <begin position="385"/>
        <end position="409"/>
    </location>
</feature>
<dbReference type="SUPFAM" id="SSF49899">
    <property type="entry name" value="Concanavalin A-like lectins/glucanases"/>
    <property type="match status" value="3"/>
</dbReference>
<keyword evidence="3" id="KW-1015">Disulfide bond</keyword>
<dbReference type="InterPro" id="IPR006558">
    <property type="entry name" value="LamG-like"/>
</dbReference>
<evidence type="ECO:0000256" key="3">
    <source>
        <dbReference type="ARBA" id="ARBA00023157"/>
    </source>
</evidence>
<feature type="compositionally biased region" description="Polar residues" evidence="4">
    <location>
        <begin position="395"/>
        <end position="405"/>
    </location>
</feature>
<dbReference type="InterPro" id="IPR003587">
    <property type="entry name" value="Hint_dom_N"/>
</dbReference>
<feature type="compositionally biased region" description="Low complexity" evidence="4">
    <location>
        <begin position="204"/>
        <end position="221"/>
    </location>
</feature>
<dbReference type="RefSeq" id="WP_130509640.1">
    <property type="nucleotide sequence ID" value="NZ_SHKY01000001.1"/>
</dbReference>
<feature type="compositionally biased region" description="Basic and acidic residues" evidence="4">
    <location>
        <begin position="115"/>
        <end position="130"/>
    </location>
</feature>
<dbReference type="InterPro" id="IPR056823">
    <property type="entry name" value="TEN-like_YD-shell"/>
</dbReference>
<feature type="compositionally biased region" description="Polar residues" evidence="4">
    <location>
        <begin position="1979"/>
        <end position="1991"/>
    </location>
</feature>
<dbReference type="InterPro" id="IPR013320">
    <property type="entry name" value="ConA-like_dom_sf"/>
</dbReference>
<dbReference type="OrthoDB" id="4981820at2"/>
<dbReference type="Gene3D" id="2.170.16.10">
    <property type="entry name" value="Hedgehog/Intein (Hint) domain"/>
    <property type="match status" value="1"/>
</dbReference>